<dbReference type="OrthoDB" id="202825at2759"/>
<proteinExistence type="predicted"/>
<feature type="region of interest" description="Disordered" evidence="6">
    <location>
        <begin position="553"/>
        <end position="588"/>
    </location>
</feature>
<sequence>MKSKKPDHDGDIIVSKEFRRLYAFLEKAVRKRKLFCLCKGFSTAKNELEKRGWIEISCQKQFDRNSNETKFISSVMDYNLGVLERNCVSVLKFMMTKNHSLKEVFGKLVLNLYPNYLWCPHRNSIRWKQLRRDQIVNKFPRSTFTTKTGLMHILKNVHHFMPLSSITFYPRCYQFTDTSQRDAFLCDYKLTACIGLIRWFYEGFLDHGVDGVFVEESPVPIQVIKMALNFCQKTLSKMDAFVQISWDGFLDDYYAIAHRGFKLSRSSILDALKLENEVTTIQNDCVRVLKDWKSSMPQMVIDGIKNVWIVKPGQSSQGRGILIRMKLDDILQKYQQGSFTSHRVVQKYIERPLLIYDTKFDIRQWFVVTNWDPMTIWMYKSSYLRFCSQPYTFDSFHESIHLSNNAIQTKYLNGKRSKKLPTDNMWSSEAFQYFLKGHKIEDVWHSKIYPGMKKAIIATISASQQKMMFRMSCRAFELYGADFMLSQDFSPWLIEINSSPALGPSTSVTRKLCRSLLKDLIRLTTDKRVRSTRGKSAKTGNFECIFRQANINGQNPNLRRSSAPRVPNKVEKAGSIDEGPIRSQSAKPIQQESEILQLIDAFMSVPSTVNDDSKLKLAKKWLEKAVDPASNSTSMSAHRSDHRTRKKTKRSSSVVKKDLRREKWLEMVMAKESQLARNQQHHSRPADVELLRTIPVCTHERTLRKYGCNCVLKEFHGLNFD</sequence>
<keyword evidence="8" id="KW-1185">Reference proteome</keyword>
<organism evidence="7 8">
    <name type="scientific">Tigriopus californicus</name>
    <name type="common">Marine copepod</name>
    <dbReference type="NCBI Taxonomy" id="6832"/>
    <lineage>
        <taxon>Eukaryota</taxon>
        <taxon>Metazoa</taxon>
        <taxon>Ecdysozoa</taxon>
        <taxon>Arthropoda</taxon>
        <taxon>Crustacea</taxon>
        <taxon>Multicrustacea</taxon>
        <taxon>Hexanauplia</taxon>
        <taxon>Copepoda</taxon>
        <taxon>Harpacticoida</taxon>
        <taxon>Harpacticidae</taxon>
        <taxon>Tigriopus</taxon>
    </lineage>
</organism>
<dbReference type="Gene3D" id="3.30.470.20">
    <property type="entry name" value="ATP-grasp fold, B domain"/>
    <property type="match status" value="1"/>
</dbReference>
<dbReference type="PANTHER" id="PTHR45870:SF2">
    <property type="entry name" value="TUBULIN MONOGLYCYLASE TTLL3"/>
    <property type="match status" value="1"/>
</dbReference>
<evidence type="ECO:0008006" key="9">
    <source>
        <dbReference type="Google" id="ProtNLM"/>
    </source>
</evidence>
<dbReference type="InterPro" id="IPR004344">
    <property type="entry name" value="TTL/TTLL_fam"/>
</dbReference>
<keyword evidence="4" id="KW-0547">Nucleotide-binding</keyword>
<name>A0A553NNU4_TIGCA</name>
<evidence type="ECO:0000256" key="1">
    <source>
        <dbReference type="ARBA" id="ARBA00004496"/>
    </source>
</evidence>
<dbReference type="STRING" id="6832.A0A553NNU4"/>
<dbReference type="AlphaFoldDB" id="A0A553NNU4"/>
<reference evidence="7 8" key="1">
    <citation type="journal article" date="2018" name="Nat. Ecol. Evol.">
        <title>Genomic signatures of mitonuclear coevolution across populations of Tigriopus californicus.</title>
        <authorList>
            <person name="Barreto F.S."/>
            <person name="Watson E.T."/>
            <person name="Lima T.G."/>
            <person name="Willett C.S."/>
            <person name="Edmands S."/>
            <person name="Li W."/>
            <person name="Burton R.S."/>
        </authorList>
    </citation>
    <scope>NUCLEOTIDE SEQUENCE [LARGE SCALE GENOMIC DNA]</scope>
    <source>
        <strain evidence="7 8">San Diego</strain>
    </source>
</reference>
<dbReference type="InterPro" id="IPR051437">
    <property type="entry name" value="TTLL_monoglycylase"/>
</dbReference>
<dbReference type="GO" id="GO:0060271">
    <property type="term" value="P:cilium assembly"/>
    <property type="evidence" value="ECO:0007669"/>
    <property type="project" value="TreeGrafter"/>
</dbReference>
<feature type="compositionally biased region" description="Basic residues" evidence="6">
    <location>
        <begin position="640"/>
        <end position="650"/>
    </location>
</feature>
<dbReference type="GO" id="GO:0005930">
    <property type="term" value="C:axoneme"/>
    <property type="evidence" value="ECO:0007669"/>
    <property type="project" value="TreeGrafter"/>
</dbReference>
<evidence type="ECO:0000256" key="2">
    <source>
        <dbReference type="ARBA" id="ARBA00022490"/>
    </source>
</evidence>
<comment type="caution">
    <text evidence="7">The sequence shown here is derived from an EMBL/GenBank/DDBJ whole genome shotgun (WGS) entry which is preliminary data.</text>
</comment>
<dbReference type="Pfam" id="PF03133">
    <property type="entry name" value="TTL"/>
    <property type="match status" value="1"/>
</dbReference>
<evidence type="ECO:0000256" key="4">
    <source>
        <dbReference type="ARBA" id="ARBA00022741"/>
    </source>
</evidence>
<evidence type="ECO:0000313" key="7">
    <source>
        <dbReference type="EMBL" id="TRY67112.1"/>
    </source>
</evidence>
<feature type="region of interest" description="Disordered" evidence="6">
    <location>
        <begin position="626"/>
        <end position="656"/>
    </location>
</feature>
<evidence type="ECO:0000256" key="6">
    <source>
        <dbReference type="SAM" id="MobiDB-lite"/>
    </source>
</evidence>
<dbReference type="Proteomes" id="UP000318571">
    <property type="component" value="Chromosome 4"/>
</dbReference>
<dbReference type="GO" id="GO:0070736">
    <property type="term" value="F:protein-glycine ligase activity, initiating"/>
    <property type="evidence" value="ECO:0007669"/>
    <property type="project" value="TreeGrafter"/>
</dbReference>
<evidence type="ECO:0000313" key="8">
    <source>
        <dbReference type="Proteomes" id="UP000318571"/>
    </source>
</evidence>
<keyword evidence="5" id="KW-0067">ATP-binding</keyword>
<dbReference type="OMA" id="NEHKIFV"/>
<dbReference type="GO" id="GO:0015630">
    <property type="term" value="C:microtubule cytoskeleton"/>
    <property type="evidence" value="ECO:0007669"/>
    <property type="project" value="TreeGrafter"/>
</dbReference>
<gene>
    <name evidence="7" type="ORF">TCAL_05879</name>
</gene>
<dbReference type="PANTHER" id="PTHR45870">
    <property type="entry name" value="TUBULIN MONOGLYCYLASE TTLL3"/>
    <property type="match status" value="1"/>
</dbReference>
<keyword evidence="3" id="KW-0436">Ligase</keyword>
<dbReference type="GO" id="GO:0005524">
    <property type="term" value="F:ATP binding"/>
    <property type="evidence" value="ECO:0007669"/>
    <property type="project" value="UniProtKB-KW"/>
</dbReference>
<dbReference type="EMBL" id="VCGU01000011">
    <property type="protein sequence ID" value="TRY67112.1"/>
    <property type="molecule type" value="Genomic_DNA"/>
</dbReference>
<protein>
    <recommendedName>
        <fullName evidence="9">Tubulin glycylase 3A</fullName>
    </recommendedName>
</protein>
<keyword evidence="2" id="KW-0963">Cytoplasm</keyword>
<evidence type="ECO:0000256" key="5">
    <source>
        <dbReference type="ARBA" id="ARBA00022840"/>
    </source>
</evidence>
<dbReference type="GO" id="GO:0003341">
    <property type="term" value="P:cilium movement"/>
    <property type="evidence" value="ECO:0007669"/>
    <property type="project" value="TreeGrafter"/>
</dbReference>
<comment type="subcellular location">
    <subcellularLocation>
        <location evidence="1">Cytoplasm</location>
    </subcellularLocation>
</comment>
<evidence type="ECO:0000256" key="3">
    <source>
        <dbReference type="ARBA" id="ARBA00022598"/>
    </source>
</evidence>
<accession>A0A553NNU4</accession>
<dbReference type="PROSITE" id="PS51221">
    <property type="entry name" value="TTL"/>
    <property type="match status" value="1"/>
</dbReference>
<dbReference type="SUPFAM" id="SSF56059">
    <property type="entry name" value="Glutathione synthetase ATP-binding domain-like"/>
    <property type="match status" value="1"/>
</dbReference>